<reference evidence="8" key="1">
    <citation type="submission" date="2010-11" db="EMBL/GenBank/DDBJ databases">
        <title>The complete sequence of plasmid of Oceanithermus profundus DSM 14977.</title>
        <authorList>
            <consortium name="US DOE Joint Genome Institute (JGI-PGF)"/>
            <person name="Lucas S."/>
            <person name="Copeland A."/>
            <person name="Lapidus A."/>
            <person name="Bruce D."/>
            <person name="Goodwin L."/>
            <person name="Pitluck S."/>
            <person name="Kyrpides N."/>
            <person name="Mavromatis K."/>
            <person name="Pagani I."/>
            <person name="Ivanova N."/>
            <person name="Zhang X."/>
            <person name="Brettin T."/>
            <person name="Detter J.C."/>
            <person name="Tapia R."/>
            <person name="Han C."/>
            <person name="Land M."/>
            <person name="Hauser L."/>
            <person name="Markowitz V."/>
            <person name="Cheng J.-F."/>
            <person name="Hugenholtz P."/>
            <person name="Woyke T."/>
            <person name="Wu D."/>
            <person name="Tindall B."/>
            <person name="Faehnrich R."/>
            <person name="Brambilla E."/>
            <person name="Klenk H.-P."/>
            <person name="Eisen J.A."/>
        </authorList>
    </citation>
    <scope>NUCLEOTIDE SEQUENCE [LARGE SCALE GENOMIC DNA]</scope>
    <source>
        <strain evidence="8">DSM 14977 / NBRC 100410 / VKM B-2274 / 506</strain>
        <plasmid evidence="8">Plasmid pOCEPR01</plasmid>
    </source>
</reference>
<feature type="domain" description="AAA+ ATPase" evidence="5">
    <location>
        <begin position="102"/>
        <end position="265"/>
    </location>
</feature>
<proteinExistence type="predicted"/>
<organism evidence="7 8">
    <name type="scientific">Oceanithermus profundus (strain DSM 14977 / NBRC 100410 / VKM B-2274 / 506)</name>
    <dbReference type="NCBI Taxonomy" id="670487"/>
    <lineage>
        <taxon>Bacteria</taxon>
        <taxon>Thermotogati</taxon>
        <taxon>Deinococcota</taxon>
        <taxon>Deinococci</taxon>
        <taxon>Thermales</taxon>
        <taxon>Thermaceae</taxon>
        <taxon>Oceanithermus</taxon>
    </lineage>
</organism>
<reference evidence="7 8" key="2">
    <citation type="journal article" date="2011" name="Stand. Genomic Sci.">
        <title>Complete genome sequence of Oceanithermus profundus type strain (506).</title>
        <authorList>
            <person name="Pati A."/>
            <person name="Zhang X."/>
            <person name="Lapidus A."/>
            <person name="Nolan M."/>
            <person name="Lucas S."/>
            <person name="Del Rio T.G."/>
            <person name="Tice H."/>
            <person name="Cheng J.F."/>
            <person name="Tapia R."/>
            <person name="Han C."/>
            <person name="Goodwin L."/>
            <person name="Pitluck S."/>
            <person name="Liolios K."/>
            <person name="Pagani I."/>
            <person name="Ivanova N."/>
            <person name="Mavromatis K."/>
            <person name="Chen A."/>
            <person name="Palaniappan K."/>
            <person name="Hauser L."/>
            <person name="Jeffries C.D."/>
            <person name="Brambilla E.M."/>
            <person name="Rohl A."/>
            <person name="Mwirichia R."/>
            <person name="Rohde M."/>
            <person name="Tindall B.J."/>
            <person name="Sikorski J."/>
            <person name="Wirth R."/>
            <person name="Goker M."/>
            <person name="Woyke T."/>
            <person name="Detter J.C."/>
            <person name="Bristow J."/>
            <person name="Eisen J.A."/>
            <person name="Markowitz V."/>
            <person name="Hugenholtz P."/>
            <person name="Kyrpides N.C."/>
            <person name="Klenk H.P."/>
            <person name="Land M."/>
        </authorList>
    </citation>
    <scope>NUCLEOTIDE SEQUENCE [LARGE SCALE GENOMIC DNA]</scope>
    <source>
        <strain evidence="8">DSM 14977 / NBRC 100410 / VKM B-2274 / 506</strain>
        <plasmid evidence="8">Plasmid pOCEPR01</plasmid>
    </source>
</reference>
<dbReference type="RefSeq" id="WP_013449744.1">
    <property type="nucleotide sequence ID" value="NC_014753.1"/>
</dbReference>
<feature type="compositionally biased region" description="Basic and acidic residues" evidence="4">
    <location>
        <begin position="385"/>
        <end position="406"/>
    </location>
</feature>
<dbReference type="Gene3D" id="1.10.8.60">
    <property type="match status" value="1"/>
</dbReference>
<dbReference type="Pfam" id="PF07724">
    <property type="entry name" value="AAA_2"/>
    <property type="match status" value="1"/>
</dbReference>
<evidence type="ECO:0000256" key="2">
    <source>
        <dbReference type="ARBA" id="ARBA00022840"/>
    </source>
</evidence>
<dbReference type="InterPro" id="IPR003593">
    <property type="entry name" value="AAA+_ATPase"/>
</dbReference>
<keyword evidence="1" id="KW-0547">Nucleotide-binding</keyword>
<keyword evidence="3" id="KW-0143">Chaperone</keyword>
<sequence>MKCIVCEAGPEQALLVEYGDGKGPPQYICEQCLNEGMRYLENEDRFEPAPAPAAARLPERARPPREIKQELDRRVAGQERAKRALSVAFATHALRFKNPDLPKANVLLVGPSGTGKTLLVKEAARVAGLPVAIADATSLTQAGYVGDDVESVLTRLLATAGGDLELAQRGVIFVDEVDKIARKGGENPSITRDVSGEGVQQALLKLVEGTVANVPFKEGRKHPGEDTVQMKTDGILWIFAGAFEGLEMILEERKGRPGIGFGADTPEPDETLPEVTHEDLIRYGLIPEFMGRVPQLVRLDPLDGDTLRRIVAEVENSYLERYRRIFDAYGVRLEMSEAFVDEVVRRSLKNHRRAGGRAPQAVLEPIVHELLFHLPDPEVSQIRLEPGHLDDPERALEEARSRDLAA</sequence>
<dbReference type="InterPro" id="IPR019489">
    <property type="entry name" value="Clp_ATPase_C"/>
</dbReference>
<keyword evidence="2 7" id="KW-0067">ATP-binding</keyword>
<evidence type="ECO:0000259" key="6">
    <source>
        <dbReference type="SMART" id="SM01086"/>
    </source>
</evidence>
<dbReference type="SMART" id="SM00382">
    <property type="entry name" value="AAA"/>
    <property type="match status" value="1"/>
</dbReference>
<geneLocation type="plasmid" evidence="7 8">
    <name>pOCEPR01</name>
</geneLocation>
<evidence type="ECO:0000259" key="5">
    <source>
        <dbReference type="SMART" id="SM00382"/>
    </source>
</evidence>
<feature type="domain" description="Clp ATPase C-terminal" evidence="6">
    <location>
        <begin position="302"/>
        <end position="391"/>
    </location>
</feature>
<dbReference type="InterPro" id="IPR050052">
    <property type="entry name" value="ATP-dep_Clp_protease_ClpX"/>
</dbReference>
<dbReference type="Gene3D" id="3.40.50.300">
    <property type="entry name" value="P-loop containing nucleotide triphosphate hydrolases"/>
    <property type="match status" value="1"/>
</dbReference>
<dbReference type="EMBL" id="CP002362">
    <property type="protein sequence ID" value="ADR37764.1"/>
    <property type="molecule type" value="Genomic_DNA"/>
</dbReference>
<dbReference type="Proteomes" id="UP000008722">
    <property type="component" value="Plasmid pOCEPR01"/>
</dbReference>
<dbReference type="AlphaFoldDB" id="E4UAI5"/>
<keyword evidence="7" id="KW-0614">Plasmid</keyword>
<evidence type="ECO:0000256" key="1">
    <source>
        <dbReference type="ARBA" id="ARBA00022741"/>
    </source>
</evidence>
<dbReference type="GO" id="GO:0009376">
    <property type="term" value="C:HslUV protease complex"/>
    <property type="evidence" value="ECO:0007669"/>
    <property type="project" value="TreeGrafter"/>
</dbReference>
<dbReference type="HOGENOM" id="CLU_014218_8_2_0"/>
<keyword evidence="7" id="KW-0645">Protease</keyword>
<keyword evidence="7" id="KW-0378">Hydrolase</keyword>
<evidence type="ECO:0000256" key="4">
    <source>
        <dbReference type="SAM" id="MobiDB-lite"/>
    </source>
</evidence>
<evidence type="ECO:0000313" key="8">
    <source>
        <dbReference type="Proteomes" id="UP000008722"/>
    </source>
</evidence>
<dbReference type="GO" id="GO:0004252">
    <property type="term" value="F:serine-type endopeptidase activity"/>
    <property type="evidence" value="ECO:0007669"/>
    <property type="project" value="UniProtKB-EC"/>
</dbReference>
<dbReference type="KEGG" id="opr:Ocepr_2316"/>
<dbReference type="SMART" id="SM01086">
    <property type="entry name" value="ClpB_D2-small"/>
    <property type="match status" value="1"/>
</dbReference>
<dbReference type="PANTHER" id="PTHR48102">
    <property type="entry name" value="ATP-DEPENDENT CLP PROTEASE ATP-BINDING SUBUNIT CLPX-LIKE, MITOCHONDRIAL-RELATED"/>
    <property type="match status" value="1"/>
</dbReference>
<name>E4UAI5_OCEP5</name>
<dbReference type="EC" id="3.4.21.92" evidence="7"/>
<dbReference type="SUPFAM" id="SSF52540">
    <property type="entry name" value="P-loop containing nucleoside triphosphate hydrolases"/>
    <property type="match status" value="1"/>
</dbReference>
<keyword evidence="8" id="KW-1185">Reference proteome</keyword>
<evidence type="ECO:0000256" key="3">
    <source>
        <dbReference type="ARBA" id="ARBA00023186"/>
    </source>
</evidence>
<protein>
    <submittedName>
        <fullName evidence="7">ATP-dependent Clp protease ATP-binding subunit ClpX</fullName>
        <ecNumber evidence="7">3.4.21.92</ecNumber>
    </submittedName>
</protein>
<dbReference type="GO" id="GO:0005524">
    <property type="term" value="F:ATP binding"/>
    <property type="evidence" value="ECO:0007669"/>
    <property type="project" value="UniProtKB-KW"/>
</dbReference>
<accession>E4UAI5</accession>
<dbReference type="InterPro" id="IPR003959">
    <property type="entry name" value="ATPase_AAA_core"/>
</dbReference>
<evidence type="ECO:0000313" key="7">
    <source>
        <dbReference type="EMBL" id="ADR37764.1"/>
    </source>
</evidence>
<dbReference type="InterPro" id="IPR027417">
    <property type="entry name" value="P-loop_NTPase"/>
</dbReference>
<dbReference type="GO" id="GO:0016887">
    <property type="term" value="F:ATP hydrolysis activity"/>
    <property type="evidence" value="ECO:0007669"/>
    <property type="project" value="InterPro"/>
</dbReference>
<dbReference type="NCBIfam" id="NF003745">
    <property type="entry name" value="PRK05342.1"/>
    <property type="match status" value="1"/>
</dbReference>
<gene>
    <name evidence="7" type="ordered locus">Ocepr_2316</name>
</gene>
<dbReference type="eggNOG" id="COG1219">
    <property type="taxonomic scope" value="Bacteria"/>
</dbReference>
<dbReference type="PANTHER" id="PTHR48102:SF7">
    <property type="entry name" value="ATP-DEPENDENT CLP PROTEASE ATP-BINDING SUBUNIT CLPX-LIKE, MITOCHONDRIAL"/>
    <property type="match status" value="1"/>
</dbReference>
<feature type="region of interest" description="Disordered" evidence="4">
    <location>
        <begin position="383"/>
        <end position="406"/>
    </location>
</feature>
<dbReference type="GO" id="GO:0051301">
    <property type="term" value="P:cell division"/>
    <property type="evidence" value="ECO:0007669"/>
    <property type="project" value="TreeGrafter"/>
</dbReference>
<dbReference type="GO" id="GO:0051603">
    <property type="term" value="P:proteolysis involved in protein catabolic process"/>
    <property type="evidence" value="ECO:0007669"/>
    <property type="project" value="TreeGrafter"/>
</dbReference>